<dbReference type="PRINTS" id="PR00385">
    <property type="entry name" value="P450"/>
</dbReference>
<keyword evidence="4 6" id="KW-0479">Metal-binding</keyword>
<evidence type="ECO:0000256" key="7">
    <source>
        <dbReference type="RuleBase" id="RU000461"/>
    </source>
</evidence>
<keyword evidence="8" id="KW-0812">Transmembrane</keyword>
<protein>
    <submittedName>
        <fullName evidence="9">Putative RNA polymerase II mediator complex component Srb8</fullName>
    </submittedName>
</protein>
<name>A0A6A6TLW8_9PLEO</name>
<evidence type="ECO:0000256" key="2">
    <source>
        <dbReference type="ARBA" id="ARBA00010617"/>
    </source>
</evidence>
<dbReference type="InterPro" id="IPR050121">
    <property type="entry name" value="Cytochrome_P450_monoxygenase"/>
</dbReference>
<feature type="binding site" description="axial binding residue" evidence="6">
    <location>
        <position position="468"/>
    </location>
    <ligand>
        <name>heme</name>
        <dbReference type="ChEBI" id="CHEBI:30413"/>
    </ligand>
    <ligandPart>
        <name>Fe</name>
        <dbReference type="ChEBI" id="CHEBI:18248"/>
    </ligandPart>
</feature>
<comment type="cofactor">
    <cofactor evidence="1 6">
        <name>heme</name>
        <dbReference type="ChEBI" id="CHEBI:30413"/>
    </cofactor>
</comment>
<dbReference type="AlphaFoldDB" id="A0A6A6TLW8"/>
<keyword evidence="8" id="KW-0472">Membrane</keyword>
<dbReference type="Proteomes" id="UP000799324">
    <property type="component" value="Unassembled WGS sequence"/>
</dbReference>
<keyword evidence="10" id="KW-1185">Reference proteome</keyword>
<feature type="transmembrane region" description="Helical" evidence="8">
    <location>
        <begin position="13"/>
        <end position="30"/>
    </location>
</feature>
<dbReference type="OrthoDB" id="1470350at2759"/>
<dbReference type="SUPFAM" id="SSF48264">
    <property type="entry name" value="Cytochrome P450"/>
    <property type="match status" value="1"/>
</dbReference>
<dbReference type="GO" id="GO:0016705">
    <property type="term" value="F:oxidoreductase activity, acting on paired donors, with incorporation or reduction of molecular oxygen"/>
    <property type="evidence" value="ECO:0007669"/>
    <property type="project" value="InterPro"/>
</dbReference>
<keyword evidence="7" id="KW-0560">Oxidoreductase</keyword>
<comment type="similarity">
    <text evidence="2 7">Belongs to the cytochrome P450 family.</text>
</comment>
<dbReference type="Pfam" id="PF00067">
    <property type="entry name" value="p450"/>
    <property type="match status" value="1"/>
</dbReference>
<keyword evidence="3 6" id="KW-0349">Heme</keyword>
<reference evidence="9" key="1">
    <citation type="journal article" date="2020" name="Stud. Mycol.">
        <title>101 Dothideomycetes genomes: a test case for predicting lifestyles and emergence of pathogens.</title>
        <authorList>
            <person name="Haridas S."/>
            <person name="Albert R."/>
            <person name="Binder M."/>
            <person name="Bloem J."/>
            <person name="Labutti K."/>
            <person name="Salamov A."/>
            <person name="Andreopoulos B."/>
            <person name="Baker S."/>
            <person name="Barry K."/>
            <person name="Bills G."/>
            <person name="Bluhm B."/>
            <person name="Cannon C."/>
            <person name="Castanera R."/>
            <person name="Culley D."/>
            <person name="Daum C."/>
            <person name="Ezra D."/>
            <person name="Gonzalez J."/>
            <person name="Henrissat B."/>
            <person name="Kuo A."/>
            <person name="Liang C."/>
            <person name="Lipzen A."/>
            <person name="Lutzoni F."/>
            <person name="Magnuson J."/>
            <person name="Mondo S."/>
            <person name="Nolan M."/>
            <person name="Ohm R."/>
            <person name="Pangilinan J."/>
            <person name="Park H.-J."/>
            <person name="Ramirez L."/>
            <person name="Alfaro M."/>
            <person name="Sun H."/>
            <person name="Tritt A."/>
            <person name="Yoshinaga Y."/>
            <person name="Zwiers L.-H."/>
            <person name="Turgeon B."/>
            <person name="Goodwin S."/>
            <person name="Spatafora J."/>
            <person name="Crous P."/>
            <person name="Grigoriev I."/>
        </authorList>
    </citation>
    <scope>NUCLEOTIDE SEQUENCE</scope>
    <source>
        <strain evidence="9">CBS 122681</strain>
    </source>
</reference>
<dbReference type="GO" id="GO:0020037">
    <property type="term" value="F:heme binding"/>
    <property type="evidence" value="ECO:0007669"/>
    <property type="project" value="InterPro"/>
</dbReference>
<evidence type="ECO:0000256" key="3">
    <source>
        <dbReference type="ARBA" id="ARBA00022617"/>
    </source>
</evidence>
<dbReference type="GO" id="GO:0004497">
    <property type="term" value="F:monooxygenase activity"/>
    <property type="evidence" value="ECO:0007669"/>
    <property type="project" value="UniProtKB-KW"/>
</dbReference>
<keyword evidence="7" id="KW-0503">Monooxygenase</keyword>
<accession>A0A6A6TLW8</accession>
<dbReference type="PANTHER" id="PTHR24305:SF210">
    <property type="entry name" value="CYTOCHROME P450 MONOOXYGENASE ASQL-RELATED"/>
    <property type="match status" value="1"/>
</dbReference>
<evidence type="ECO:0000313" key="9">
    <source>
        <dbReference type="EMBL" id="KAF2661069.1"/>
    </source>
</evidence>
<dbReference type="PROSITE" id="PS00086">
    <property type="entry name" value="CYTOCHROME_P450"/>
    <property type="match status" value="1"/>
</dbReference>
<evidence type="ECO:0000256" key="1">
    <source>
        <dbReference type="ARBA" id="ARBA00001971"/>
    </source>
</evidence>
<evidence type="ECO:0000256" key="8">
    <source>
        <dbReference type="SAM" id="Phobius"/>
    </source>
</evidence>
<gene>
    <name evidence="9" type="ORF">K491DRAFT_701318</name>
</gene>
<keyword evidence="8" id="KW-1133">Transmembrane helix</keyword>
<evidence type="ECO:0000256" key="6">
    <source>
        <dbReference type="PIRSR" id="PIRSR602401-1"/>
    </source>
</evidence>
<sequence length="531" mass="60496">MLPLRTGSLLCDYLLRLSALSILLCVAVAIRRIYFHPLSAYPGPKLWAATRVPYVVSLLRGTLNERMLELHEKYGDVVRLAPDELSYACEEAWRDIYMHRPGHKEVVKDDVWYFAPNGMPQNIVTTTSTQVRARMRRLLAPSFSEQSLRAQGPVLEHYAALLMDRLKNLHATRTPPPTDQKHVVVNLTDWLNFYTMDIIGDLAIGSSFHCLDTTAYHPWVRTLYMFYKGMIYAAAARFFPVTSFLLEYCIPAKILAMQRQHTEFTNEKILQRLELEDTLEKGGEAGKGAGRPDLVTPFIKAMRTSPEKMSLAEIQSTFAVILVAGSETTATTLLGVFYKLATHQGVQDKLYQTLRERFEYESQIDVETTRELVYLDAVISEALRLCYAIPGGLPRVVPRGGEIYGGRWLPGGTKLSIRPHVIFHSPTCFYWPWEFVPERWLPVSQRPKEHANDRLSACQPFSVGPTNCIGKALAWAEMRVVVAKLVWGFEVSMTERGDGDEFCWEKQHMMMLVEKGDLWVGLRRRKGEEMG</sequence>
<dbReference type="GO" id="GO:0005506">
    <property type="term" value="F:iron ion binding"/>
    <property type="evidence" value="ECO:0007669"/>
    <property type="project" value="InterPro"/>
</dbReference>
<evidence type="ECO:0000313" key="10">
    <source>
        <dbReference type="Proteomes" id="UP000799324"/>
    </source>
</evidence>
<dbReference type="CDD" id="cd11058">
    <property type="entry name" value="CYP60B-like"/>
    <property type="match status" value="1"/>
</dbReference>
<dbReference type="Gene3D" id="1.10.630.10">
    <property type="entry name" value="Cytochrome P450"/>
    <property type="match status" value="1"/>
</dbReference>
<dbReference type="InterPro" id="IPR017972">
    <property type="entry name" value="Cyt_P450_CS"/>
</dbReference>
<dbReference type="InterPro" id="IPR001128">
    <property type="entry name" value="Cyt_P450"/>
</dbReference>
<dbReference type="PANTHER" id="PTHR24305">
    <property type="entry name" value="CYTOCHROME P450"/>
    <property type="match status" value="1"/>
</dbReference>
<keyword evidence="5 6" id="KW-0408">Iron</keyword>
<dbReference type="EMBL" id="MU004296">
    <property type="protein sequence ID" value="KAF2661069.1"/>
    <property type="molecule type" value="Genomic_DNA"/>
</dbReference>
<evidence type="ECO:0000256" key="4">
    <source>
        <dbReference type="ARBA" id="ARBA00022723"/>
    </source>
</evidence>
<dbReference type="PRINTS" id="PR00463">
    <property type="entry name" value="EP450I"/>
</dbReference>
<dbReference type="InterPro" id="IPR036396">
    <property type="entry name" value="Cyt_P450_sf"/>
</dbReference>
<organism evidence="9 10">
    <name type="scientific">Lophiostoma macrostomum CBS 122681</name>
    <dbReference type="NCBI Taxonomy" id="1314788"/>
    <lineage>
        <taxon>Eukaryota</taxon>
        <taxon>Fungi</taxon>
        <taxon>Dikarya</taxon>
        <taxon>Ascomycota</taxon>
        <taxon>Pezizomycotina</taxon>
        <taxon>Dothideomycetes</taxon>
        <taxon>Pleosporomycetidae</taxon>
        <taxon>Pleosporales</taxon>
        <taxon>Lophiostomataceae</taxon>
        <taxon>Lophiostoma</taxon>
    </lineage>
</organism>
<proteinExistence type="inferred from homology"/>
<evidence type="ECO:0000256" key="5">
    <source>
        <dbReference type="ARBA" id="ARBA00023004"/>
    </source>
</evidence>
<dbReference type="InterPro" id="IPR002401">
    <property type="entry name" value="Cyt_P450_E_grp-I"/>
</dbReference>